<dbReference type="Proteomes" id="UP001597199">
    <property type="component" value="Unassembled WGS sequence"/>
</dbReference>
<accession>A0ABW4BDZ4</accession>
<proteinExistence type="predicted"/>
<keyword evidence="2" id="KW-1185">Reference proteome</keyword>
<comment type="caution">
    <text evidence="1">The sequence shown here is derived from an EMBL/GenBank/DDBJ whole genome shotgun (WGS) entry which is preliminary data.</text>
</comment>
<sequence length="81" mass="9000">MTEKHKELIQQLVTNVEALGYQVKFEGDTPDKKQRVVVGKNGKVIAKASIILAARVDTMFNGVGRDEVELLKVLTLFSTKL</sequence>
<dbReference type="RefSeq" id="WP_204119800.1">
    <property type="nucleotide sequence ID" value="NZ_BOLV01000029.1"/>
</dbReference>
<reference evidence="2" key="1">
    <citation type="journal article" date="2019" name="Int. J. Syst. Evol. Microbiol.">
        <title>The Global Catalogue of Microorganisms (GCM) 10K type strain sequencing project: providing services to taxonomists for standard genome sequencing and annotation.</title>
        <authorList>
            <consortium name="The Broad Institute Genomics Platform"/>
            <consortium name="The Broad Institute Genome Sequencing Center for Infectious Disease"/>
            <person name="Wu L."/>
            <person name="Ma J."/>
        </authorList>
    </citation>
    <scope>NUCLEOTIDE SEQUENCE [LARGE SCALE GENOMIC DNA]</scope>
    <source>
        <strain evidence="2">CCM 9110</strain>
    </source>
</reference>
<organism evidence="1 2">
    <name type="scientific">Lacticaseibacillus suilingensis</name>
    <dbReference type="NCBI Taxonomy" id="2799577"/>
    <lineage>
        <taxon>Bacteria</taxon>
        <taxon>Bacillati</taxon>
        <taxon>Bacillota</taxon>
        <taxon>Bacilli</taxon>
        <taxon>Lactobacillales</taxon>
        <taxon>Lactobacillaceae</taxon>
        <taxon>Lacticaseibacillus</taxon>
    </lineage>
</organism>
<name>A0ABW4BDZ4_9LACO</name>
<evidence type="ECO:0000313" key="1">
    <source>
        <dbReference type="EMBL" id="MFD1398690.1"/>
    </source>
</evidence>
<dbReference type="EMBL" id="JBHTOA010000022">
    <property type="protein sequence ID" value="MFD1398690.1"/>
    <property type="molecule type" value="Genomic_DNA"/>
</dbReference>
<evidence type="ECO:0000313" key="2">
    <source>
        <dbReference type="Proteomes" id="UP001597199"/>
    </source>
</evidence>
<gene>
    <name evidence="1" type="ORF">ACFQ41_05165</name>
</gene>
<protein>
    <submittedName>
        <fullName evidence="1">Uncharacterized protein</fullName>
    </submittedName>
</protein>